<evidence type="ECO:0000313" key="2">
    <source>
        <dbReference type="EMBL" id="KIM92618.1"/>
    </source>
</evidence>
<dbReference type="Pfam" id="PF13738">
    <property type="entry name" value="Pyr_redox_3"/>
    <property type="match status" value="1"/>
</dbReference>
<dbReference type="InParanoid" id="A0A0C3C1E4"/>
<evidence type="ECO:0000313" key="3">
    <source>
        <dbReference type="Proteomes" id="UP000054321"/>
    </source>
</evidence>
<dbReference type="Gene3D" id="3.50.50.60">
    <property type="entry name" value="FAD/NAD(P)-binding domain"/>
    <property type="match status" value="1"/>
</dbReference>
<accession>A0A0C3C1E4</accession>
<keyword evidence="1" id="KW-0560">Oxidoreductase</keyword>
<proteinExistence type="predicted"/>
<dbReference type="PANTHER" id="PTHR43539">
    <property type="entry name" value="FLAVIN-BINDING MONOOXYGENASE-LIKE PROTEIN (AFU_ORTHOLOGUE AFUA_4G09220)"/>
    <property type="match status" value="1"/>
</dbReference>
<dbReference type="GO" id="GO:0050660">
    <property type="term" value="F:flavin adenine dinucleotide binding"/>
    <property type="evidence" value="ECO:0007669"/>
    <property type="project" value="TreeGrafter"/>
</dbReference>
<keyword evidence="3" id="KW-1185">Reference proteome</keyword>
<dbReference type="AlphaFoldDB" id="A0A0C3C1E4"/>
<dbReference type="SUPFAM" id="SSF51905">
    <property type="entry name" value="FAD/NAD(P)-binding domain"/>
    <property type="match status" value="1"/>
</dbReference>
<name>A0A0C3C1E4_OIDMZ</name>
<dbReference type="EMBL" id="KN832914">
    <property type="protein sequence ID" value="KIM92618.1"/>
    <property type="molecule type" value="Genomic_DNA"/>
</dbReference>
<dbReference type="Proteomes" id="UP000054321">
    <property type="component" value="Unassembled WGS sequence"/>
</dbReference>
<dbReference type="HOGENOM" id="CLU_015676_3_0_1"/>
<reference evidence="3" key="2">
    <citation type="submission" date="2015-01" db="EMBL/GenBank/DDBJ databases">
        <title>Evolutionary Origins and Diversification of the Mycorrhizal Mutualists.</title>
        <authorList>
            <consortium name="DOE Joint Genome Institute"/>
            <consortium name="Mycorrhizal Genomics Consortium"/>
            <person name="Kohler A."/>
            <person name="Kuo A."/>
            <person name="Nagy L.G."/>
            <person name="Floudas D."/>
            <person name="Copeland A."/>
            <person name="Barry K.W."/>
            <person name="Cichocki N."/>
            <person name="Veneault-Fourrey C."/>
            <person name="LaButti K."/>
            <person name="Lindquist E.A."/>
            <person name="Lipzen A."/>
            <person name="Lundell T."/>
            <person name="Morin E."/>
            <person name="Murat C."/>
            <person name="Riley R."/>
            <person name="Ohm R."/>
            <person name="Sun H."/>
            <person name="Tunlid A."/>
            <person name="Henrissat B."/>
            <person name="Grigoriev I.V."/>
            <person name="Hibbett D.S."/>
            <person name="Martin F."/>
        </authorList>
    </citation>
    <scope>NUCLEOTIDE SEQUENCE [LARGE SCALE GENOMIC DNA]</scope>
    <source>
        <strain evidence="3">Zn</strain>
    </source>
</reference>
<sequence length="597" mass="66661">MNSIYQRTPAVPVSSLTGSLPSATIAEDVNHNLVASSVLGNLYSLDAIHLTDGAIWRDLYAMTGTLRTFVGSSRFASAWKELSTLHHPSNFKLIEGSSSVVRVSPSTSWVQARFTFETEAEPRTHSSGIIGAVLDLNGGWKIWLLSTILEQIDRFPNPDILETRSPTLQADGDESFKKTSFDCVVVGAGMAGLCTAGRLETLGMSYVVLERNKHIGDNWTQRYESVRLHTSKENAHLPFGRTFSPEDPYFLGAEDLARAYQKFVDQYRINVWLSTNLEHASWNEEKKGWSLQIQQNDRERTIQCRHLVLALGPGGAIPRMPSYPDQEQYNGLVMHSASYKTARQWKGKSAIIIGSANTAHDVAEDMVEAGLSSITMVQRSQTAVIPVEYSSFFNDRIYNNKLATEEADRLALSLPIVVTRLVTLERFRVFANRDTERFDALERVGFKLDRDCDLWEAVCDRIGGHHLDVGCGAKIVRGEIKMKSDAMPVRYTPTGIRFSDGSELDADIIIFTTGFEGNMRDAAAQLVGNEIGQKLEDYWRVDMEGEFRGVWKPIGHPGIWYTGGSIAQARYFSRFLALQIKADVEGVPLERYTKTPA</sequence>
<reference evidence="2 3" key="1">
    <citation type="submission" date="2014-04" db="EMBL/GenBank/DDBJ databases">
        <authorList>
            <consortium name="DOE Joint Genome Institute"/>
            <person name="Kuo A."/>
            <person name="Martino E."/>
            <person name="Perotto S."/>
            <person name="Kohler A."/>
            <person name="Nagy L.G."/>
            <person name="Floudas D."/>
            <person name="Copeland A."/>
            <person name="Barry K.W."/>
            <person name="Cichocki N."/>
            <person name="Veneault-Fourrey C."/>
            <person name="LaButti K."/>
            <person name="Lindquist E.A."/>
            <person name="Lipzen A."/>
            <person name="Lundell T."/>
            <person name="Morin E."/>
            <person name="Murat C."/>
            <person name="Sun H."/>
            <person name="Tunlid A."/>
            <person name="Henrissat B."/>
            <person name="Grigoriev I.V."/>
            <person name="Hibbett D.S."/>
            <person name="Martin F."/>
            <person name="Nordberg H.P."/>
            <person name="Cantor M.N."/>
            <person name="Hua S.X."/>
        </authorList>
    </citation>
    <scope>NUCLEOTIDE SEQUENCE [LARGE SCALE GENOMIC DNA]</scope>
    <source>
        <strain evidence="2 3">Zn</strain>
    </source>
</reference>
<dbReference type="STRING" id="913774.A0A0C3C1E4"/>
<protein>
    <recommendedName>
        <fullName evidence="4">FAD/NAD(P)-binding domain-containing protein</fullName>
    </recommendedName>
</protein>
<evidence type="ECO:0008006" key="4">
    <source>
        <dbReference type="Google" id="ProtNLM"/>
    </source>
</evidence>
<dbReference type="PANTHER" id="PTHR43539:SF68">
    <property type="entry name" value="FLAVIN-BINDING MONOOXYGENASE-LIKE PROTEIN (AFU_ORTHOLOGUE AFUA_4G09220)"/>
    <property type="match status" value="1"/>
</dbReference>
<dbReference type="GO" id="GO:0004497">
    <property type="term" value="F:monooxygenase activity"/>
    <property type="evidence" value="ECO:0007669"/>
    <property type="project" value="TreeGrafter"/>
</dbReference>
<organism evidence="2 3">
    <name type="scientific">Oidiodendron maius (strain Zn)</name>
    <dbReference type="NCBI Taxonomy" id="913774"/>
    <lineage>
        <taxon>Eukaryota</taxon>
        <taxon>Fungi</taxon>
        <taxon>Dikarya</taxon>
        <taxon>Ascomycota</taxon>
        <taxon>Pezizomycotina</taxon>
        <taxon>Leotiomycetes</taxon>
        <taxon>Leotiomycetes incertae sedis</taxon>
        <taxon>Myxotrichaceae</taxon>
        <taxon>Oidiodendron</taxon>
    </lineage>
</organism>
<gene>
    <name evidence="2" type="ORF">OIDMADRAFT_185081</name>
</gene>
<dbReference type="InterPro" id="IPR050982">
    <property type="entry name" value="Auxin_biosynth/cation_transpt"/>
</dbReference>
<dbReference type="OrthoDB" id="74360at2759"/>
<evidence type="ECO:0000256" key="1">
    <source>
        <dbReference type="ARBA" id="ARBA00023002"/>
    </source>
</evidence>
<dbReference type="InterPro" id="IPR036188">
    <property type="entry name" value="FAD/NAD-bd_sf"/>
</dbReference>